<evidence type="ECO:0000313" key="6">
    <source>
        <dbReference type="EMBL" id="MST33850.1"/>
    </source>
</evidence>
<comment type="subcellular location">
    <subcellularLocation>
        <location evidence="1">Cell envelope</location>
    </subcellularLocation>
</comment>
<evidence type="ECO:0000313" key="7">
    <source>
        <dbReference type="Proteomes" id="UP000437736"/>
    </source>
</evidence>
<comment type="caution">
    <text evidence="6">The sequence shown here is derived from an EMBL/GenBank/DDBJ whole genome shotgun (WGS) entry which is preliminary data.</text>
</comment>
<feature type="non-terminal residue" evidence="6">
    <location>
        <position position="256"/>
    </location>
</feature>
<evidence type="ECO:0000256" key="3">
    <source>
        <dbReference type="ARBA" id="ARBA00022448"/>
    </source>
</evidence>
<dbReference type="EMBL" id="WJHE01000746">
    <property type="protein sequence ID" value="MST33850.1"/>
    <property type="molecule type" value="Genomic_DNA"/>
</dbReference>
<dbReference type="PANTHER" id="PTHR30290:SF10">
    <property type="entry name" value="PERIPLASMIC OLIGOPEPTIDE-BINDING PROTEIN-RELATED"/>
    <property type="match status" value="1"/>
</dbReference>
<reference evidence="6 7" key="1">
    <citation type="submission" date="2019-11" db="EMBL/GenBank/DDBJ databases">
        <title>Acidiferrimicrobium australis gen. nov., sp. nov., an acidophilic and obligately heterotrophic, member of the Actinobacteria that catalyses dissimilatory oxido- reduction of iron isolated from metal-rich acidic water in Chile.</title>
        <authorList>
            <person name="Gonzalez D."/>
            <person name="Huber K."/>
            <person name="Hedrich S."/>
            <person name="Rojas-Villalobos C."/>
            <person name="Quatrini R."/>
            <person name="Dinamarca M.A."/>
            <person name="Schwarz A."/>
            <person name="Canales C."/>
            <person name="Nancucheo I."/>
        </authorList>
    </citation>
    <scope>NUCLEOTIDE SEQUENCE [LARGE SCALE GENOMIC DNA]</scope>
    <source>
        <strain evidence="6 7">USS-CCA1</strain>
    </source>
</reference>
<feature type="non-terminal residue" evidence="6">
    <location>
        <position position="1"/>
    </location>
</feature>
<organism evidence="6 7">
    <name type="scientific">Acidiferrimicrobium australe</name>
    <dbReference type="NCBI Taxonomy" id="2664430"/>
    <lineage>
        <taxon>Bacteria</taxon>
        <taxon>Bacillati</taxon>
        <taxon>Actinomycetota</taxon>
        <taxon>Acidimicrobiia</taxon>
        <taxon>Acidimicrobiales</taxon>
        <taxon>Acidimicrobiaceae</taxon>
        <taxon>Acidiferrimicrobium</taxon>
    </lineage>
</organism>
<keyword evidence="4" id="KW-0732">Signal</keyword>
<sequence length="256" mass="28387">YQFVVHLKKAYNPNWFTGNQLTWVYPLPQQAWDKTCATCAVGHNASTPAGALKVFNFLYKASSSVSTYSTNPLWKTVDGPWVIKSYNPTTYHTVLAANPRYTGPGKPKLAGYQIYSFSSDTAELDAVRSGTVDFGFIPFSDVGEISHFRSSGYNVEPWSYFYNEDVEFGYTGPWKALVSQLYIRQALQHLVDQPLYLKQALHGFGLADYGIAPDYPGSKYVAPALRTNPYPYSVSAATKLLTSHGWAKGANGIDVC</sequence>
<protein>
    <submittedName>
        <fullName evidence="6">Peptide ABC transporter substrate-binding protein</fullName>
    </submittedName>
</protein>
<accession>A0ABW9QVG6</accession>
<dbReference type="Pfam" id="PF00496">
    <property type="entry name" value="SBP_bac_5"/>
    <property type="match status" value="1"/>
</dbReference>
<dbReference type="Proteomes" id="UP000437736">
    <property type="component" value="Unassembled WGS sequence"/>
</dbReference>
<evidence type="ECO:0000256" key="2">
    <source>
        <dbReference type="ARBA" id="ARBA00005695"/>
    </source>
</evidence>
<dbReference type="Gene3D" id="3.40.190.10">
    <property type="entry name" value="Periplasmic binding protein-like II"/>
    <property type="match status" value="1"/>
</dbReference>
<dbReference type="InterPro" id="IPR039424">
    <property type="entry name" value="SBP_5"/>
</dbReference>
<keyword evidence="7" id="KW-1185">Reference proteome</keyword>
<dbReference type="Gene3D" id="3.10.105.10">
    <property type="entry name" value="Dipeptide-binding Protein, Domain 3"/>
    <property type="match status" value="1"/>
</dbReference>
<keyword evidence="3" id="KW-0813">Transport</keyword>
<comment type="similarity">
    <text evidence="2">Belongs to the bacterial solute-binding protein 5 family.</text>
</comment>
<evidence type="ECO:0000259" key="5">
    <source>
        <dbReference type="Pfam" id="PF00496"/>
    </source>
</evidence>
<gene>
    <name evidence="6" type="ORF">GHK86_14125</name>
</gene>
<evidence type="ECO:0000256" key="4">
    <source>
        <dbReference type="ARBA" id="ARBA00022729"/>
    </source>
</evidence>
<dbReference type="SUPFAM" id="SSF53850">
    <property type="entry name" value="Periplasmic binding protein-like II"/>
    <property type="match status" value="1"/>
</dbReference>
<name>A0ABW9QVG6_9ACTN</name>
<evidence type="ECO:0000256" key="1">
    <source>
        <dbReference type="ARBA" id="ARBA00004196"/>
    </source>
</evidence>
<dbReference type="PANTHER" id="PTHR30290">
    <property type="entry name" value="PERIPLASMIC BINDING COMPONENT OF ABC TRANSPORTER"/>
    <property type="match status" value="1"/>
</dbReference>
<proteinExistence type="inferred from homology"/>
<feature type="domain" description="Solute-binding protein family 5" evidence="5">
    <location>
        <begin position="2"/>
        <end position="252"/>
    </location>
</feature>
<dbReference type="InterPro" id="IPR000914">
    <property type="entry name" value="SBP_5_dom"/>
</dbReference>